<comment type="caution">
    <text evidence="1">The sequence shown here is derived from an EMBL/GenBank/DDBJ whole genome shotgun (WGS) entry which is preliminary data.</text>
</comment>
<accession>A0A0G1MR91</accession>
<evidence type="ECO:0000313" key="1">
    <source>
        <dbReference type="EMBL" id="KKU10617.1"/>
    </source>
</evidence>
<evidence type="ECO:0000313" key="2">
    <source>
        <dbReference type="Proteomes" id="UP000034329"/>
    </source>
</evidence>
<sequence length="45" mass="4960">MNVALAFNVKKRAAVGKGSFKNISLNQILVKNFNNALVNHQFRSG</sequence>
<dbReference type="AlphaFoldDB" id="A0A0G1MR91"/>
<protein>
    <submittedName>
        <fullName evidence="1">Uncharacterized protein</fullName>
    </submittedName>
</protein>
<proteinExistence type="predicted"/>
<reference evidence="1 2" key="1">
    <citation type="journal article" date="2015" name="Nature">
        <title>rRNA introns, odd ribosomes, and small enigmatic genomes across a large radiation of phyla.</title>
        <authorList>
            <person name="Brown C.T."/>
            <person name="Hug L.A."/>
            <person name="Thomas B.C."/>
            <person name="Sharon I."/>
            <person name="Castelle C.J."/>
            <person name="Singh A."/>
            <person name="Wilkins M.J."/>
            <person name="Williams K.H."/>
            <person name="Banfield J.F."/>
        </authorList>
    </citation>
    <scope>NUCLEOTIDE SEQUENCE [LARGE SCALE GENOMIC DNA]</scope>
</reference>
<gene>
    <name evidence="1" type="ORF">UX13_C0007G0016</name>
</gene>
<organism evidence="1 2">
    <name type="scientific">Candidatus Woesebacteria bacterium GW2011_GWB1_45_5</name>
    <dbReference type="NCBI Taxonomy" id="1618581"/>
    <lineage>
        <taxon>Bacteria</taxon>
        <taxon>Candidatus Woeseibacteriota</taxon>
    </lineage>
</organism>
<name>A0A0G1MR91_9BACT</name>
<dbReference type="EMBL" id="LCLA01000007">
    <property type="protein sequence ID" value="KKU10617.1"/>
    <property type="molecule type" value="Genomic_DNA"/>
</dbReference>
<dbReference type="Proteomes" id="UP000034329">
    <property type="component" value="Unassembled WGS sequence"/>
</dbReference>